<evidence type="ECO:0000313" key="2">
    <source>
        <dbReference type="EMBL" id="MBI1756062.1"/>
    </source>
</evidence>
<dbReference type="Proteomes" id="UP000727962">
    <property type="component" value="Unassembled WGS sequence"/>
</dbReference>
<keyword evidence="1" id="KW-0472">Membrane</keyword>
<name>A0A931LRI8_FIMGI</name>
<reference evidence="2" key="1">
    <citation type="submission" date="2020-07" db="EMBL/GenBank/DDBJ databases">
        <title>Huge and variable diversity of episymbiotic CPR bacteria and DPANN archaea in groundwater ecosystems.</title>
        <authorList>
            <person name="He C.Y."/>
            <person name="Keren R."/>
            <person name="Whittaker M."/>
            <person name="Farag I.F."/>
            <person name="Doudna J."/>
            <person name="Cate J.H.D."/>
            <person name="Banfield J.F."/>
        </authorList>
    </citation>
    <scope>NUCLEOTIDE SEQUENCE</scope>
    <source>
        <strain evidence="2">NC_groundwater_17_Pr7_B-0.1um_64_12</strain>
    </source>
</reference>
<keyword evidence="1" id="KW-1133">Transmembrane helix</keyword>
<organism evidence="2 3">
    <name type="scientific">Fimbriimonas ginsengisoli</name>
    <dbReference type="NCBI Taxonomy" id="1005039"/>
    <lineage>
        <taxon>Bacteria</taxon>
        <taxon>Bacillati</taxon>
        <taxon>Armatimonadota</taxon>
        <taxon>Fimbriimonadia</taxon>
        <taxon>Fimbriimonadales</taxon>
        <taxon>Fimbriimonadaceae</taxon>
        <taxon>Fimbriimonas</taxon>
    </lineage>
</organism>
<evidence type="ECO:0008006" key="4">
    <source>
        <dbReference type="Google" id="ProtNLM"/>
    </source>
</evidence>
<dbReference type="EMBL" id="JACOSL010000022">
    <property type="protein sequence ID" value="MBI1756062.1"/>
    <property type="molecule type" value="Genomic_DNA"/>
</dbReference>
<feature type="transmembrane region" description="Helical" evidence="1">
    <location>
        <begin position="131"/>
        <end position="152"/>
    </location>
</feature>
<evidence type="ECO:0000313" key="3">
    <source>
        <dbReference type="Proteomes" id="UP000727962"/>
    </source>
</evidence>
<sequence length="155" mass="16173">MEARYSVIAHDGKIYGPADLDGLRQWAIDGRLTPATLLIDPNGAQIPAAAIPGLFEGYATSDDRPYAAYPRAGRFGASQSQPRSSNDLIIAWVSGAGSIFLCSCGGPILGGSIGLYFALRAQKKGEGGARAAVIFNLCVLILGLGFLLWLVGSMG</sequence>
<feature type="transmembrane region" description="Helical" evidence="1">
    <location>
        <begin position="89"/>
        <end position="119"/>
    </location>
</feature>
<gene>
    <name evidence="2" type="ORF">HYR64_03030</name>
</gene>
<dbReference type="AlphaFoldDB" id="A0A931LRI8"/>
<evidence type="ECO:0000256" key="1">
    <source>
        <dbReference type="SAM" id="Phobius"/>
    </source>
</evidence>
<protein>
    <recommendedName>
        <fullName evidence="4">DUF4339 domain-containing protein</fullName>
    </recommendedName>
</protein>
<keyword evidence="1" id="KW-0812">Transmembrane</keyword>
<proteinExistence type="predicted"/>
<accession>A0A931LRI8</accession>
<comment type="caution">
    <text evidence="2">The sequence shown here is derived from an EMBL/GenBank/DDBJ whole genome shotgun (WGS) entry which is preliminary data.</text>
</comment>